<gene>
    <name evidence="1" type="ORF">WFA24289_01910</name>
</gene>
<name>A0ABM8Z818_9LACO</name>
<reference evidence="1 2" key="1">
    <citation type="submission" date="2021-11" db="EMBL/GenBank/DDBJ databases">
        <authorList>
            <person name="Depoorter E."/>
        </authorList>
    </citation>
    <scope>NUCLEOTIDE SEQUENCE [LARGE SCALE GENOMIC DNA]</scope>
    <source>
        <strain evidence="1 2">LMG 24289</strain>
    </source>
</reference>
<evidence type="ECO:0000313" key="2">
    <source>
        <dbReference type="Proteomes" id="UP000789707"/>
    </source>
</evidence>
<keyword evidence="2" id="KW-1185">Reference proteome</keyword>
<dbReference type="Proteomes" id="UP000789707">
    <property type="component" value="Unassembled WGS sequence"/>
</dbReference>
<sequence length="169" mass="19486">MSENLKTIRELANELGVSKQRIQQIIAKLSPSKTPNKQGNRYVLSARDVINIKSFMGFESDNSSTSESTNRLVDYAVYLDVIDSIKEKDEQIKSLLEVQKQTQNLLDQQQRLALQDKKILEEYKAEITDLKALNIPKQGSEKDDVIPKENIVKDPQKENKKWWHFGIKL</sequence>
<evidence type="ECO:0000313" key="1">
    <source>
        <dbReference type="EMBL" id="CAH0417568.1"/>
    </source>
</evidence>
<evidence type="ECO:0008006" key="3">
    <source>
        <dbReference type="Google" id="ProtNLM"/>
    </source>
</evidence>
<dbReference type="EMBL" id="CAKKNS010000013">
    <property type="protein sequence ID" value="CAH0417568.1"/>
    <property type="molecule type" value="Genomic_DNA"/>
</dbReference>
<proteinExistence type="predicted"/>
<comment type="caution">
    <text evidence="1">The sequence shown here is derived from an EMBL/GenBank/DDBJ whole genome shotgun (WGS) entry which is preliminary data.</text>
</comment>
<dbReference type="RefSeq" id="WP_230097585.1">
    <property type="nucleotide sequence ID" value="NZ_CAKKNS010000013.1"/>
</dbReference>
<protein>
    <recommendedName>
        <fullName evidence="3">Helix-turn-helix type 11 domain-containing protein</fullName>
    </recommendedName>
</protein>
<organism evidence="1 2">
    <name type="scientific">Periweissella fabaria</name>
    <dbReference type="NCBI Taxonomy" id="546157"/>
    <lineage>
        <taxon>Bacteria</taxon>
        <taxon>Bacillati</taxon>
        <taxon>Bacillota</taxon>
        <taxon>Bacilli</taxon>
        <taxon>Lactobacillales</taxon>
        <taxon>Lactobacillaceae</taxon>
        <taxon>Periweissella</taxon>
    </lineage>
</organism>
<accession>A0ABM8Z818</accession>